<dbReference type="PANTHER" id="PTHR46558">
    <property type="entry name" value="TRACRIPTIONAL REGULATORY PROTEIN-RELATED-RELATED"/>
    <property type="match status" value="1"/>
</dbReference>
<dbReference type="EMBL" id="JGZP01000003">
    <property type="protein sequence ID" value="KFJ01223.1"/>
    <property type="molecule type" value="Genomic_DNA"/>
</dbReference>
<dbReference type="OrthoDB" id="3235880at2"/>
<accession>A0A087E0C2</accession>
<organism evidence="3 4">
    <name type="scientific">Bifidobacterium stellenboschense</name>
    <dbReference type="NCBI Taxonomy" id="762211"/>
    <lineage>
        <taxon>Bacteria</taxon>
        <taxon>Bacillati</taxon>
        <taxon>Actinomycetota</taxon>
        <taxon>Actinomycetes</taxon>
        <taxon>Bifidobacteriales</taxon>
        <taxon>Bifidobacteriaceae</taxon>
        <taxon>Bifidobacterium</taxon>
    </lineage>
</organism>
<keyword evidence="4" id="KW-1185">Reference proteome</keyword>
<dbReference type="InterPro" id="IPR001387">
    <property type="entry name" value="Cro/C1-type_HTH"/>
</dbReference>
<dbReference type="Proteomes" id="UP000029004">
    <property type="component" value="Unassembled WGS sequence"/>
</dbReference>
<dbReference type="Gene3D" id="1.10.260.40">
    <property type="entry name" value="lambda repressor-like DNA-binding domains"/>
    <property type="match status" value="1"/>
</dbReference>
<keyword evidence="1" id="KW-0238">DNA-binding</keyword>
<reference evidence="3 4" key="1">
    <citation type="submission" date="2014-03" db="EMBL/GenBank/DDBJ databases">
        <title>Genomics of Bifidobacteria.</title>
        <authorList>
            <person name="Ventura M."/>
            <person name="Milani C."/>
            <person name="Lugli G.A."/>
        </authorList>
    </citation>
    <scope>NUCLEOTIDE SEQUENCE [LARGE SCALE GENOMIC DNA]</scope>
    <source>
        <strain evidence="3 4">DSM 23968</strain>
    </source>
</reference>
<dbReference type="CDD" id="cd00093">
    <property type="entry name" value="HTH_XRE"/>
    <property type="match status" value="1"/>
</dbReference>
<evidence type="ECO:0000313" key="4">
    <source>
        <dbReference type="Proteomes" id="UP000029004"/>
    </source>
</evidence>
<gene>
    <name evidence="3" type="ORF">BSTEL_0947</name>
</gene>
<dbReference type="AlphaFoldDB" id="A0A087E0C2"/>
<dbReference type="SUPFAM" id="SSF47413">
    <property type="entry name" value="lambda repressor-like DNA-binding domains"/>
    <property type="match status" value="1"/>
</dbReference>
<proteinExistence type="predicted"/>
<comment type="caution">
    <text evidence="3">The sequence shown here is derived from an EMBL/GenBank/DDBJ whole genome shotgun (WGS) entry which is preliminary data.</text>
</comment>
<evidence type="ECO:0000313" key="3">
    <source>
        <dbReference type="EMBL" id="KFJ01223.1"/>
    </source>
</evidence>
<dbReference type="RefSeq" id="WP_034526158.1">
    <property type="nucleotide sequence ID" value="NZ_JGZP01000003.1"/>
</dbReference>
<sequence length="71" mass="7705">MGLRELRLKRGLTQQQLADRLGVTRQRIAAIETGQRPIGGVSLDNALAICDALRVSNPRKLLDDAPSPQGD</sequence>
<dbReference type="PANTHER" id="PTHR46558:SF4">
    <property type="entry name" value="DNA-BIDING PHAGE PROTEIN"/>
    <property type="match status" value="1"/>
</dbReference>
<evidence type="ECO:0000259" key="2">
    <source>
        <dbReference type="PROSITE" id="PS50943"/>
    </source>
</evidence>
<feature type="domain" description="HTH cro/C1-type" evidence="2">
    <location>
        <begin position="3"/>
        <end position="61"/>
    </location>
</feature>
<evidence type="ECO:0000256" key="1">
    <source>
        <dbReference type="ARBA" id="ARBA00023125"/>
    </source>
</evidence>
<dbReference type="eggNOG" id="ENOG5030MI7">
    <property type="taxonomic scope" value="Bacteria"/>
</dbReference>
<protein>
    <submittedName>
        <fullName evidence="3">Helix-turn-helix motif containing protein</fullName>
    </submittedName>
</protein>
<dbReference type="InterPro" id="IPR010982">
    <property type="entry name" value="Lambda_DNA-bd_dom_sf"/>
</dbReference>
<dbReference type="Pfam" id="PF01381">
    <property type="entry name" value="HTH_3"/>
    <property type="match status" value="1"/>
</dbReference>
<dbReference type="SMART" id="SM00530">
    <property type="entry name" value="HTH_XRE"/>
    <property type="match status" value="1"/>
</dbReference>
<dbReference type="GO" id="GO:0003677">
    <property type="term" value="F:DNA binding"/>
    <property type="evidence" value="ECO:0007669"/>
    <property type="project" value="UniProtKB-KW"/>
</dbReference>
<dbReference type="PROSITE" id="PS50943">
    <property type="entry name" value="HTH_CROC1"/>
    <property type="match status" value="1"/>
</dbReference>
<name>A0A087E0C2_9BIFI</name>